<dbReference type="GO" id="GO:0005576">
    <property type="term" value="C:extracellular region"/>
    <property type="evidence" value="ECO:0007669"/>
    <property type="project" value="InterPro"/>
</dbReference>
<proteinExistence type="inferred from homology"/>
<dbReference type="PANTHER" id="PTHR10697:SF13">
    <property type="entry name" value="RICIN B LECTIN DOMAIN-CONTAINING PROTEIN"/>
    <property type="match status" value="1"/>
</dbReference>
<organism evidence="4 5">
    <name type="scientific">Branchiostoma floridae</name>
    <name type="common">Florida lancelet</name>
    <name type="synonym">Amphioxus</name>
    <dbReference type="NCBI Taxonomy" id="7739"/>
    <lineage>
        <taxon>Eukaryota</taxon>
        <taxon>Metazoa</taxon>
        <taxon>Chordata</taxon>
        <taxon>Cephalochordata</taxon>
        <taxon>Leptocardii</taxon>
        <taxon>Amphioxiformes</taxon>
        <taxon>Branchiostomatidae</taxon>
        <taxon>Branchiostoma</taxon>
    </lineage>
</organism>
<evidence type="ECO:0000256" key="3">
    <source>
        <dbReference type="SAM" id="SignalP"/>
    </source>
</evidence>
<dbReference type="AlphaFoldDB" id="A0A9J7M4A5"/>
<feature type="chain" id="PRO_5039934985" evidence="3">
    <location>
        <begin position="17"/>
        <end position="214"/>
    </location>
</feature>
<keyword evidence="4" id="KW-1185">Reference proteome</keyword>
<keyword evidence="3" id="KW-0732">Signal</keyword>
<dbReference type="Pfam" id="PF00811">
    <property type="entry name" value="Ependymin"/>
    <property type="match status" value="1"/>
</dbReference>
<dbReference type="Proteomes" id="UP000001554">
    <property type="component" value="Chromosome 13"/>
</dbReference>
<dbReference type="InterPro" id="IPR001299">
    <property type="entry name" value="Ependymin"/>
</dbReference>
<accession>A0A9J7M4A5</accession>
<dbReference type="PANTHER" id="PTHR10697">
    <property type="entry name" value="MAMMALIAN EPENDYMIN-RELATED PROTEIN 1"/>
    <property type="match status" value="1"/>
</dbReference>
<dbReference type="RefSeq" id="XP_035694342.1">
    <property type="nucleotide sequence ID" value="XM_035838449.1"/>
</dbReference>
<protein>
    <submittedName>
        <fullName evidence="5">Uncharacterized protein LOC118428407</fullName>
    </submittedName>
</protein>
<dbReference type="GO" id="GO:0005509">
    <property type="term" value="F:calcium ion binding"/>
    <property type="evidence" value="ECO:0007669"/>
    <property type="project" value="InterPro"/>
</dbReference>
<sequence>MLTLVAIACLLVATIAAPVDDPNQSHCCTPKQWSGTMRSISDTLSGGKLTTTNQTLMYYYDYNNMRAATVGKGFRLVQDFNKMESYTIVSGTCTPSKMTEPLLNCVPEKAAFIGSLQYGGPQGLRVNEYSVDAFAPNIKGRISYTADDCIPVLETVIGTGPDPSLHSIEFVDIVPSIKDPSVFDVPRPPCPTDTELDNVVDMPTQQGSPFAALP</sequence>
<reference evidence="4" key="1">
    <citation type="journal article" date="2020" name="Nat. Ecol. Evol.">
        <title>Deeply conserved synteny resolves early events in vertebrate evolution.</title>
        <authorList>
            <person name="Simakov O."/>
            <person name="Marletaz F."/>
            <person name="Yue J.X."/>
            <person name="O'Connell B."/>
            <person name="Jenkins J."/>
            <person name="Brandt A."/>
            <person name="Calef R."/>
            <person name="Tung C.H."/>
            <person name="Huang T.K."/>
            <person name="Schmutz J."/>
            <person name="Satoh N."/>
            <person name="Yu J.K."/>
            <person name="Putnam N.H."/>
            <person name="Green R.E."/>
            <person name="Rokhsar D.S."/>
        </authorList>
    </citation>
    <scope>NUCLEOTIDE SEQUENCE [LARGE SCALE GENOMIC DNA]</scope>
    <source>
        <strain evidence="4">S238N-H82</strain>
    </source>
</reference>
<feature type="signal peptide" evidence="3">
    <location>
        <begin position="1"/>
        <end position="16"/>
    </location>
</feature>
<dbReference type="GO" id="GO:0005764">
    <property type="term" value="C:lysosome"/>
    <property type="evidence" value="ECO:0000318"/>
    <property type="project" value="GO_Central"/>
</dbReference>
<gene>
    <name evidence="5" type="primary">LOC118428407</name>
</gene>
<dbReference type="OrthoDB" id="10001248at2759"/>
<name>A0A9J7M4A5_BRAFL</name>
<dbReference type="KEGG" id="bfo:118428407"/>
<evidence type="ECO:0000313" key="4">
    <source>
        <dbReference type="Proteomes" id="UP000001554"/>
    </source>
</evidence>
<dbReference type="OMA" id="LGANICC"/>
<dbReference type="GO" id="GO:0007160">
    <property type="term" value="P:cell-matrix adhesion"/>
    <property type="evidence" value="ECO:0007669"/>
    <property type="project" value="InterPro"/>
</dbReference>
<evidence type="ECO:0000256" key="2">
    <source>
        <dbReference type="SAM" id="MobiDB-lite"/>
    </source>
</evidence>
<dbReference type="GeneID" id="118428407"/>
<reference evidence="5" key="2">
    <citation type="submission" date="2025-08" db="UniProtKB">
        <authorList>
            <consortium name="RefSeq"/>
        </authorList>
    </citation>
    <scope>IDENTIFICATION</scope>
    <source>
        <strain evidence="5">S238N-H82</strain>
        <tissue evidence="5">Testes</tissue>
    </source>
</reference>
<evidence type="ECO:0000256" key="1">
    <source>
        <dbReference type="ARBA" id="ARBA00010771"/>
    </source>
</evidence>
<comment type="similarity">
    <text evidence="1">Belongs to the ependymin family.</text>
</comment>
<feature type="region of interest" description="Disordered" evidence="2">
    <location>
        <begin position="192"/>
        <end position="214"/>
    </location>
</feature>
<evidence type="ECO:0000313" key="5">
    <source>
        <dbReference type="RefSeq" id="XP_035694342.1"/>
    </source>
</evidence>